<feature type="region of interest" description="Disordered" evidence="6">
    <location>
        <begin position="460"/>
        <end position="524"/>
    </location>
</feature>
<feature type="compositionally biased region" description="Basic and acidic residues" evidence="6">
    <location>
        <begin position="108"/>
        <end position="129"/>
    </location>
</feature>
<dbReference type="PANTHER" id="PTHR12547">
    <property type="entry name" value="CCCH ZINC FINGER/TIS11-RELATED"/>
    <property type="match status" value="1"/>
</dbReference>
<evidence type="ECO:0000313" key="9">
    <source>
        <dbReference type="Proteomes" id="UP000198341"/>
    </source>
</evidence>
<dbReference type="PANTHER" id="PTHR12547:SF18">
    <property type="entry name" value="PROTEIN TIS11"/>
    <property type="match status" value="1"/>
</dbReference>
<feature type="compositionally biased region" description="Basic and acidic residues" evidence="6">
    <location>
        <begin position="202"/>
        <end position="218"/>
    </location>
</feature>
<organism evidence="8 9">
    <name type="scientific">Bathycoccus prasinos</name>
    <dbReference type="NCBI Taxonomy" id="41875"/>
    <lineage>
        <taxon>Eukaryota</taxon>
        <taxon>Viridiplantae</taxon>
        <taxon>Chlorophyta</taxon>
        <taxon>Mamiellophyceae</taxon>
        <taxon>Mamiellales</taxon>
        <taxon>Bathycoccaceae</taxon>
        <taxon>Bathycoccus</taxon>
    </lineage>
</organism>
<dbReference type="Pfam" id="PF00642">
    <property type="entry name" value="zf-CCCH"/>
    <property type="match status" value="2"/>
</dbReference>
<evidence type="ECO:0000256" key="1">
    <source>
        <dbReference type="ARBA" id="ARBA00022723"/>
    </source>
</evidence>
<dbReference type="KEGG" id="bpg:Bathy09g02890"/>
<evidence type="ECO:0000256" key="5">
    <source>
        <dbReference type="PROSITE-ProRule" id="PRU00723"/>
    </source>
</evidence>
<dbReference type="EMBL" id="FO082270">
    <property type="protein sequence ID" value="CCO66565.1"/>
    <property type="molecule type" value="Genomic_DNA"/>
</dbReference>
<dbReference type="InterPro" id="IPR036855">
    <property type="entry name" value="Znf_CCCH_sf"/>
</dbReference>
<gene>
    <name evidence="8" type="ORF">Bathy09g02890</name>
</gene>
<dbReference type="InterPro" id="IPR000571">
    <property type="entry name" value="Znf_CCCH"/>
</dbReference>
<feature type="domain" description="C3H1-type" evidence="7">
    <location>
        <begin position="364"/>
        <end position="392"/>
    </location>
</feature>
<dbReference type="FunFam" id="4.10.1000.10:FF:000001">
    <property type="entry name" value="zinc finger CCCH domain-containing protein 15-like"/>
    <property type="match status" value="1"/>
</dbReference>
<dbReference type="eggNOG" id="KOG1677">
    <property type="taxonomic scope" value="Eukaryota"/>
</dbReference>
<dbReference type="STRING" id="41875.K8F3B3"/>
<evidence type="ECO:0000313" key="8">
    <source>
        <dbReference type="EMBL" id="CCO66565.1"/>
    </source>
</evidence>
<dbReference type="RefSeq" id="XP_007511005.1">
    <property type="nucleotide sequence ID" value="XM_007510943.1"/>
</dbReference>
<evidence type="ECO:0000256" key="2">
    <source>
        <dbReference type="ARBA" id="ARBA00022737"/>
    </source>
</evidence>
<feature type="compositionally biased region" description="Low complexity" evidence="6">
    <location>
        <begin position="130"/>
        <end position="143"/>
    </location>
</feature>
<keyword evidence="2" id="KW-0677">Repeat</keyword>
<feature type="zinc finger region" description="C3H1-type" evidence="5">
    <location>
        <begin position="364"/>
        <end position="392"/>
    </location>
</feature>
<keyword evidence="3 5" id="KW-0863">Zinc-finger</keyword>
<feature type="compositionally biased region" description="Basic and acidic residues" evidence="6">
    <location>
        <begin position="7"/>
        <end position="38"/>
    </location>
</feature>
<feature type="compositionally biased region" description="Low complexity" evidence="6">
    <location>
        <begin position="44"/>
        <end position="59"/>
    </location>
</feature>
<dbReference type="OrthoDB" id="410307at2759"/>
<feature type="compositionally biased region" description="Basic and acidic residues" evidence="6">
    <location>
        <begin position="82"/>
        <end position="95"/>
    </location>
</feature>
<feature type="compositionally biased region" description="Basic and acidic residues" evidence="6">
    <location>
        <begin position="160"/>
        <end position="185"/>
    </location>
</feature>
<accession>K8F3B3</accession>
<feature type="zinc finger region" description="C3H1-type" evidence="5">
    <location>
        <begin position="326"/>
        <end position="354"/>
    </location>
</feature>
<dbReference type="SMART" id="SM00356">
    <property type="entry name" value="ZnF_C3H1"/>
    <property type="match status" value="2"/>
</dbReference>
<keyword evidence="9" id="KW-1185">Reference proteome</keyword>
<keyword evidence="1 5" id="KW-0479">Metal-binding</keyword>
<evidence type="ECO:0000256" key="6">
    <source>
        <dbReference type="SAM" id="MobiDB-lite"/>
    </source>
</evidence>
<evidence type="ECO:0000259" key="7">
    <source>
        <dbReference type="PROSITE" id="PS50103"/>
    </source>
</evidence>
<feature type="region of interest" description="Disordered" evidence="6">
    <location>
        <begin position="283"/>
        <end position="320"/>
    </location>
</feature>
<dbReference type="AlphaFoldDB" id="K8F3B3"/>
<dbReference type="FunFam" id="4.10.1000.10:FF:000002">
    <property type="entry name" value="Zinc finger protein 36, C3H1 type-like 1"/>
    <property type="match status" value="1"/>
</dbReference>
<dbReference type="PROSITE" id="PS50103">
    <property type="entry name" value="ZF_C3H1"/>
    <property type="match status" value="2"/>
</dbReference>
<dbReference type="SUPFAM" id="SSF90229">
    <property type="entry name" value="CCCH zinc finger"/>
    <property type="match status" value="2"/>
</dbReference>
<protein>
    <recommendedName>
        <fullName evidence="7">C3H1-type domain-containing protein</fullName>
    </recommendedName>
</protein>
<dbReference type="Gene3D" id="4.10.1000.10">
    <property type="entry name" value="Zinc finger, CCCH-type"/>
    <property type="match status" value="2"/>
</dbReference>
<evidence type="ECO:0000256" key="4">
    <source>
        <dbReference type="ARBA" id="ARBA00022833"/>
    </source>
</evidence>
<dbReference type="GeneID" id="19013796"/>
<feature type="compositionally biased region" description="Basic and acidic residues" evidence="6">
    <location>
        <begin position="64"/>
        <end position="74"/>
    </location>
</feature>
<dbReference type="Proteomes" id="UP000198341">
    <property type="component" value="Chromosome 9"/>
</dbReference>
<proteinExistence type="predicted"/>
<name>K8F3B3_9CHLO</name>
<evidence type="ECO:0000256" key="3">
    <source>
        <dbReference type="ARBA" id="ARBA00022771"/>
    </source>
</evidence>
<feature type="region of interest" description="Disordered" evidence="6">
    <location>
        <begin position="1"/>
        <end position="219"/>
    </location>
</feature>
<dbReference type="InterPro" id="IPR045877">
    <property type="entry name" value="ZFP36-like"/>
</dbReference>
<dbReference type="GO" id="GO:0008270">
    <property type="term" value="F:zinc ion binding"/>
    <property type="evidence" value="ECO:0007669"/>
    <property type="project" value="UniProtKB-KW"/>
</dbReference>
<sequence length="524" mass="58384">MCLEGAITREQRERLEQTEREDLEKAFSKKLSLVDDGKSGGGRKASSSSSSSKKNADAATTESSDLREVIEKKRAGASAEKGVGKSGEKVNKEQQHAQSPSTKNSRQRRAEMRKEKREGAQETKKKSSDKSTSVAQAATAASESGKKKKKENDVGGEALEVLKKSQEEAAKMEKKKKEEEEKSTADEEGPPGYPQPKYSDYLAKKETEKEEETKKKEYTSPFAHILQCAPTPLPPSFDTPQGARGEGFVLGDRDKVPTSLFNVDSTWQGSAAFAPPTKLTRESIKSIPSFTPGTPVKTNNNNNNNNKPRERIPREEKDDHLTANDLYKTELCRSWIETGECRYNDKCQFAHGRDELRCVVRHPKYKTQVCRTYTTTGQCPYGNRCRFIHEKLPEKGVLGTLATNGHYVITEDWKPGGGKDPLCLRKNVSGEFGDIAVTEDSKDEDNTPKRLGIFRHITHDESLSLSEGQSSPPSSPTSAEEGEIRGARTYQEQDQQHQRANQNLEFEGFAGPIPRTPDLSKRYF</sequence>
<feature type="compositionally biased region" description="Basic and acidic residues" evidence="6">
    <location>
        <begin position="307"/>
        <end position="320"/>
    </location>
</feature>
<feature type="domain" description="C3H1-type" evidence="7">
    <location>
        <begin position="326"/>
        <end position="354"/>
    </location>
</feature>
<keyword evidence="4 5" id="KW-0862">Zinc</keyword>
<feature type="compositionally biased region" description="Low complexity" evidence="6">
    <location>
        <begin position="463"/>
        <end position="479"/>
    </location>
</feature>
<reference evidence="8 9" key="1">
    <citation type="submission" date="2011-10" db="EMBL/GenBank/DDBJ databases">
        <authorList>
            <person name="Genoscope - CEA"/>
        </authorList>
    </citation>
    <scope>NUCLEOTIDE SEQUENCE [LARGE SCALE GENOMIC DNA]</scope>
    <source>
        <strain evidence="8 9">RCC 1105</strain>
    </source>
</reference>
<feature type="compositionally biased region" description="Polar residues" evidence="6">
    <location>
        <begin position="286"/>
        <end position="298"/>
    </location>
</feature>
<dbReference type="GO" id="GO:0003729">
    <property type="term" value="F:mRNA binding"/>
    <property type="evidence" value="ECO:0007669"/>
    <property type="project" value="InterPro"/>
</dbReference>
<feature type="compositionally biased region" description="Polar residues" evidence="6">
    <location>
        <begin position="490"/>
        <end position="504"/>
    </location>
</feature>